<reference evidence="1 2" key="1">
    <citation type="journal article" date="2018" name="Front. Plant Sci.">
        <title>Red Clover (Trifolium pratense) and Zigzag Clover (T. medium) - A Picture of Genomic Similarities and Differences.</title>
        <authorList>
            <person name="Dluhosova J."/>
            <person name="Istvanek J."/>
            <person name="Nedelnik J."/>
            <person name="Repkova J."/>
        </authorList>
    </citation>
    <scope>NUCLEOTIDE SEQUENCE [LARGE SCALE GENOMIC DNA]</scope>
    <source>
        <strain evidence="2">cv. 10/8</strain>
        <tissue evidence="1">Leaf</tissue>
    </source>
</reference>
<organism evidence="1 2">
    <name type="scientific">Trifolium medium</name>
    <dbReference type="NCBI Taxonomy" id="97028"/>
    <lineage>
        <taxon>Eukaryota</taxon>
        <taxon>Viridiplantae</taxon>
        <taxon>Streptophyta</taxon>
        <taxon>Embryophyta</taxon>
        <taxon>Tracheophyta</taxon>
        <taxon>Spermatophyta</taxon>
        <taxon>Magnoliopsida</taxon>
        <taxon>eudicotyledons</taxon>
        <taxon>Gunneridae</taxon>
        <taxon>Pentapetalae</taxon>
        <taxon>rosids</taxon>
        <taxon>fabids</taxon>
        <taxon>Fabales</taxon>
        <taxon>Fabaceae</taxon>
        <taxon>Papilionoideae</taxon>
        <taxon>50 kb inversion clade</taxon>
        <taxon>NPAAA clade</taxon>
        <taxon>Hologalegina</taxon>
        <taxon>IRL clade</taxon>
        <taxon>Trifolieae</taxon>
        <taxon>Trifolium</taxon>
    </lineage>
</organism>
<dbReference type="AlphaFoldDB" id="A0A392RPG9"/>
<accession>A0A392RPG9</accession>
<keyword evidence="2" id="KW-1185">Reference proteome</keyword>
<name>A0A392RPG9_9FABA</name>
<feature type="non-terminal residue" evidence="1">
    <location>
        <position position="91"/>
    </location>
</feature>
<evidence type="ECO:0000313" key="1">
    <source>
        <dbReference type="EMBL" id="MCI38513.1"/>
    </source>
</evidence>
<sequence>MSRNGSSATRYEGGCSVSSSGIRNCNNLFWKKHEQEVASKLWYKAESLGVEGGEDNSTERKKDKTEECIRVIKANEKRDEIERRRREQLKP</sequence>
<evidence type="ECO:0000313" key="2">
    <source>
        <dbReference type="Proteomes" id="UP000265520"/>
    </source>
</evidence>
<dbReference type="Proteomes" id="UP000265520">
    <property type="component" value="Unassembled WGS sequence"/>
</dbReference>
<dbReference type="EMBL" id="LXQA010256725">
    <property type="protein sequence ID" value="MCI38513.1"/>
    <property type="molecule type" value="Genomic_DNA"/>
</dbReference>
<protein>
    <submittedName>
        <fullName evidence="1">Uncharacterized protein</fullName>
    </submittedName>
</protein>
<proteinExistence type="predicted"/>
<comment type="caution">
    <text evidence="1">The sequence shown here is derived from an EMBL/GenBank/DDBJ whole genome shotgun (WGS) entry which is preliminary data.</text>
</comment>